<keyword evidence="8 11" id="KW-1133">Transmembrane helix</keyword>
<dbReference type="Proteomes" id="UP001575181">
    <property type="component" value="Unassembled WGS sequence"/>
</dbReference>
<protein>
    <recommendedName>
        <fullName evidence="3">histidine kinase</fullName>
        <ecNumber evidence="3">2.7.13.3</ecNumber>
    </recommendedName>
</protein>
<dbReference type="InterPro" id="IPR003660">
    <property type="entry name" value="HAMP_dom"/>
</dbReference>
<evidence type="ECO:0000256" key="5">
    <source>
        <dbReference type="ARBA" id="ARBA00022679"/>
    </source>
</evidence>
<dbReference type="PROSITE" id="PS50885">
    <property type="entry name" value="HAMP"/>
    <property type="match status" value="1"/>
</dbReference>
<dbReference type="InterPro" id="IPR005467">
    <property type="entry name" value="His_kinase_dom"/>
</dbReference>
<evidence type="ECO:0000313" key="14">
    <source>
        <dbReference type="EMBL" id="MFA9460423.1"/>
    </source>
</evidence>
<proteinExistence type="predicted"/>
<dbReference type="Gene3D" id="1.10.287.130">
    <property type="match status" value="1"/>
</dbReference>
<feature type="domain" description="Histidine kinase" evidence="12">
    <location>
        <begin position="247"/>
        <end position="445"/>
    </location>
</feature>
<evidence type="ECO:0000256" key="7">
    <source>
        <dbReference type="ARBA" id="ARBA00022777"/>
    </source>
</evidence>
<comment type="catalytic activity">
    <reaction evidence="1">
        <text>ATP + protein L-histidine = ADP + protein N-phospho-L-histidine.</text>
        <dbReference type="EC" id="2.7.13.3"/>
    </reaction>
</comment>
<evidence type="ECO:0000256" key="2">
    <source>
        <dbReference type="ARBA" id="ARBA00004370"/>
    </source>
</evidence>
<dbReference type="RefSeq" id="WP_373655210.1">
    <property type="nucleotide sequence ID" value="NZ_JBGUAW010000004.1"/>
</dbReference>
<feature type="transmembrane region" description="Helical" evidence="11">
    <location>
        <begin position="167"/>
        <end position="191"/>
    </location>
</feature>
<dbReference type="InterPro" id="IPR004358">
    <property type="entry name" value="Sig_transdc_His_kin-like_C"/>
</dbReference>
<dbReference type="Pfam" id="PF02518">
    <property type="entry name" value="HATPase_c"/>
    <property type="match status" value="1"/>
</dbReference>
<comment type="caution">
    <text evidence="14">The sequence shown here is derived from an EMBL/GenBank/DDBJ whole genome shotgun (WGS) entry which is preliminary data.</text>
</comment>
<dbReference type="SUPFAM" id="SSF55874">
    <property type="entry name" value="ATPase domain of HSP90 chaperone/DNA topoisomerase II/histidine kinase"/>
    <property type="match status" value="1"/>
</dbReference>
<evidence type="ECO:0000256" key="8">
    <source>
        <dbReference type="ARBA" id="ARBA00022989"/>
    </source>
</evidence>
<dbReference type="InterPro" id="IPR003594">
    <property type="entry name" value="HATPase_dom"/>
</dbReference>
<dbReference type="InterPro" id="IPR036890">
    <property type="entry name" value="HATPase_C_sf"/>
</dbReference>
<evidence type="ECO:0000256" key="6">
    <source>
        <dbReference type="ARBA" id="ARBA00022692"/>
    </source>
</evidence>
<evidence type="ECO:0000259" key="12">
    <source>
        <dbReference type="PROSITE" id="PS50109"/>
    </source>
</evidence>
<evidence type="ECO:0000256" key="11">
    <source>
        <dbReference type="SAM" id="Phobius"/>
    </source>
</evidence>
<evidence type="ECO:0000313" key="15">
    <source>
        <dbReference type="Proteomes" id="UP001575181"/>
    </source>
</evidence>
<dbReference type="PANTHER" id="PTHR45436">
    <property type="entry name" value="SENSOR HISTIDINE KINASE YKOH"/>
    <property type="match status" value="1"/>
</dbReference>
<reference evidence="14 15" key="1">
    <citation type="submission" date="2024-08" db="EMBL/GenBank/DDBJ databases">
        <title>Whole-genome sequencing of halo(alkali)philic microorganisms from hypersaline lakes.</title>
        <authorList>
            <person name="Sorokin D.Y."/>
            <person name="Merkel A.Y."/>
            <person name="Messina E."/>
            <person name="Yakimov M."/>
        </authorList>
    </citation>
    <scope>NUCLEOTIDE SEQUENCE [LARGE SCALE GENOMIC DNA]</scope>
    <source>
        <strain evidence="14 15">Cl-TMA</strain>
    </source>
</reference>
<accession>A0ABV4TSX0</accession>
<keyword evidence="4" id="KW-0597">Phosphoprotein</keyword>
<evidence type="ECO:0000256" key="3">
    <source>
        <dbReference type="ARBA" id="ARBA00012438"/>
    </source>
</evidence>
<organism evidence="14 15">
    <name type="scientific">Thiohalorhabdus methylotrophus</name>
    <dbReference type="NCBI Taxonomy" id="3242694"/>
    <lineage>
        <taxon>Bacteria</taxon>
        <taxon>Pseudomonadati</taxon>
        <taxon>Pseudomonadota</taxon>
        <taxon>Gammaproteobacteria</taxon>
        <taxon>Thiohalorhabdales</taxon>
        <taxon>Thiohalorhabdaceae</taxon>
        <taxon>Thiohalorhabdus</taxon>
    </lineage>
</organism>
<keyword evidence="7 14" id="KW-0418">Kinase</keyword>
<dbReference type="InterPro" id="IPR036097">
    <property type="entry name" value="HisK_dim/P_sf"/>
</dbReference>
<dbReference type="InterPro" id="IPR050428">
    <property type="entry name" value="TCS_sensor_his_kinase"/>
</dbReference>
<comment type="subcellular location">
    <subcellularLocation>
        <location evidence="2">Membrane</location>
    </subcellularLocation>
</comment>
<evidence type="ECO:0000259" key="13">
    <source>
        <dbReference type="PROSITE" id="PS50885"/>
    </source>
</evidence>
<keyword evidence="10 11" id="KW-0472">Membrane</keyword>
<dbReference type="SUPFAM" id="SSF47384">
    <property type="entry name" value="Homodimeric domain of signal transducing histidine kinase"/>
    <property type="match status" value="1"/>
</dbReference>
<feature type="domain" description="HAMP" evidence="13">
    <location>
        <begin position="188"/>
        <end position="239"/>
    </location>
</feature>
<keyword evidence="5" id="KW-0808">Transferase</keyword>
<name>A0ABV4TSX0_9GAMM</name>
<dbReference type="PRINTS" id="PR00344">
    <property type="entry name" value="BCTRLSENSOR"/>
</dbReference>
<dbReference type="EMBL" id="JBGUAW010000004">
    <property type="protein sequence ID" value="MFA9460423.1"/>
    <property type="molecule type" value="Genomic_DNA"/>
</dbReference>
<dbReference type="Gene3D" id="3.30.565.10">
    <property type="entry name" value="Histidine kinase-like ATPase, C-terminal domain"/>
    <property type="match status" value="1"/>
</dbReference>
<evidence type="ECO:0000256" key="9">
    <source>
        <dbReference type="ARBA" id="ARBA00023012"/>
    </source>
</evidence>
<keyword evidence="15" id="KW-1185">Reference proteome</keyword>
<dbReference type="SMART" id="SM00387">
    <property type="entry name" value="HATPase_c"/>
    <property type="match status" value="1"/>
</dbReference>
<keyword evidence="6 11" id="KW-0812">Transmembrane</keyword>
<evidence type="ECO:0000256" key="10">
    <source>
        <dbReference type="ARBA" id="ARBA00023136"/>
    </source>
</evidence>
<dbReference type="PANTHER" id="PTHR45436:SF5">
    <property type="entry name" value="SENSOR HISTIDINE KINASE TRCS"/>
    <property type="match status" value="1"/>
</dbReference>
<gene>
    <name evidence="14" type="ORF">ACERLL_06225</name>
</gene>
<sequence>MSRLPRMPRSIHARMLVASVAVIVLVLPAAGALLSYNFRQSVQSALDQRLESLLSVVLANIEYDPRRDRVTVTGNLGEPRFTRVFSGWYWQVSGPKAVLSSRSLWDERLPETASGGLVKRDITGPSGAPLRLVQRRVQLPKMNGPTTVMVAATYQPIQAEIRRFNRLLWLSLGILALILLAGITLQVRWGLAPLRRVRAELNAVESGRKEELDTDLPAELAQLAEAMNAVLRRDRALIERGRQAAGNLAHALKTPMAVLRTLADRLPEAHRDTLVQQVQRMDGAIRNHLARASAAGPAPMGASTSLHAALGPLVEGFGQLARRRGLEFRHDIPGDLAVRADPQDLEEIVGNLLDNATKWAERRFELTASQEAGNVLIRVLDDGPSMTDQEARTAMGRGVKLDETSPGSGFGLGIVQELVELYSGQLTLTRSGLGGLAAEVALPAG</sequence>
<dbReference type="GO" id="GO:0016301">
    <property type="term" value="F:kinase activity"/>
    <property type="evidence" value="ECO:0007669"/>
    <property type="project" value="UniProtKB-KW"/>
</dbReference>
<dbReference type="EC" id="2.7.13.3" evidence="3"/>
<dbReference type="Pfam" id="PF00672">
    <property type="entry name" value="HAMP"/>
    <property type="match status" value="1"/>
</dbReference>
<keyword evidence="9" id="KW-0902">Two-component regulatory system</keyword>
<dbReference type="PROSITE" id="PS50109">
    <property type="entry name" value="HIS_KIN"/>
    <property type="match status" value="1"/>
</dbReference>
<evidence type="ECO:0000256" key="4">
    <source>
        <dbReference type="ARBA" id="ARBA00022553"/>
    </source>
</evidence>
<evidence type="ECO:0000256" key="1">
    <source>
        <dbReference type="ARBA" id="ARBA00000085"/>
    </source>
</evidence>